<dbReference type="InterPro" id="IPR050855">
    <property type="entry name" value="NDM-1-like"/>
</dbReference>
<dbReference type="GO" id="GO:0016787">
    <property type="term" value="F:hydrolase activity"/>
    <property type="evidence" value="ECO:0007669"/>
    <property type="project" value="UniProtKB-KW"/>
</dbReference>
<dbReference type="Pfam" id="PF00753">
    <property type="entry name" value="Lactamase_B"/>
    <property type="match status" value="1"/>
</dbReference>
<dbReference type="SMART" id="SM00849">
    <property type="entry name" value="Lactamase_B"/>
    <property type="match status" value="1"/>
</dbReference>
<evidence type="ECO:0000313" key="2">
    <source>
        <dbReference type="EMBL" id="QNF35871.1"/>
    </source>
</evidence>
<sequence length="246" mass="27790">MKVHTFKICQVVQGREEILFPTLIELNQKKYLVDCGYEETFTEFVRELAKLQVAITDLHAILLSHDDIDHLGALTLFKDQNPNLKIYSSYVEAPAISGELKSERLQQAENSLINLPPEHQEWAKEFIRRLQNIKRTAVDGLLSDNQKIDEEIEVLFTPGHTQGHISFYIASEQLLIANDALVVADQGFDIANPAFTLDLPQAIKSAERIKQLRPRKIICYHGGIVEENVDEKLAALLQKYATSPGA</sequence>
<dbReference type="EMBL" id="CP055156">
    <property type="protein sequence ID" value="QNF35871.1"/>
    <property type="molecule type" value="Genomic_DNA"/>
</dbReference>
<proteinExistence type="predicted"/>
<keyword evidence="3" id="KW-1185">Reference proteome</keyword>
<dbReference type="InterPro" id="IPR001279">
    <property type="entry name" value="Metallo-B-lactamas"/>
</dbReference>
<dbReference type="Gene3D" id="3.60.15.10">
    <property type="entry name" value="Ribonuclease Z/Hydroxyacylglutathione hydrolase-like"/>
    <property type="match status" value="1"/>
</dbReference>
<keyword evidence="2" id="KW-0378">Hydrolase</keyword>
<dbReference type="Proteomes" id="UP000515237">
    <property type="component" value="Chromosome"/>
</dbReference>
<protein>
    <submittedName>
        <fullName evidence="2">MBL fold metallo-hydrolase</fullName>
    </submittedName>
</protein>
<accession>A0A7G7GFD7</accession>
<name>A0A7G7GFD7_9BACT</name>
<dbReference type="KEGG" id="aswu:HUW51_16900"/>
<evidence type="ECO:0000313" key="3">
    <source>
        <dbReference type="Proteomes" id="UP000515237"/>
    </source>
</evidence>
<feature type="domain" description="Metallo-beta-lactamase" evidence="1">
    <location>
        <begin position="18"/>
        <end position="221"/>
    </location>
</feature>
<dbReference type="SUPFAM" id="SSF56281">
    <property type="entry name" value="Metallo-hydrolase/oxidoreductase"/>
    <property type="match status" value="1"/>
</dbReference>
<dbReference type="AlphaFoldDB" id="A0A7G7GFD7"/>
<evidence type="ECO:0000259" key="1">
    <source>
        <dbReference type="SMART" id="SM00849"/>
    </source>
</evidence>
<dbReference type="PANTHER" id="PTHR42951">
    <property type="entry name" value="METALLO-BETA-LACTAMASE DOMAIN-CONTAINING"/>
    <property type="match status" value="1"/>
</dbReference>
<organism evidence="2 3">
    <name type="scientific">Adhaeribacter swui</name>
    <dbReference type="NCBI Taxonomy" id="2086471"/>
    <lineage>
        <taxon>Bacteria</taxon>
        <taxon>Pseudomonadati</taxon>
        <taxon>Bacteroidota</taxon>
        <taxon>Cytophagia</taxon>
        <taxon>Cytophagales</taxon>
        <taxon>Hymenobacteraceae</taxon>
        <taxon>Adhaeribacter</taxon>
    </lineage>
</organism>
<gene>
    <name evidence="2" type="ORF">HUW51_16900</name>
</gene>
<reference evidence="2 3" key="1">
    <citation type="journal article" date="2018" name="Int. J. Syst. Evol. Microbiol.">
        <title>Adhaeribacter swui sp. nov., isolated from wet mud.</title>
        <authorList>
            <person name="Kim D.U."/>
            <person name="Kim K.W."/>
            <person name="Kang M.S."/>
            <person name="Kim J.Y."/>
            <person name="Jang J.H."/>
            <person name="Kim M.K."/>
        </authorList>
    </citation>
    <scope>NUCLEOTIDE SEQUENCE [LARGE SCALE GENOMIC DNA]</scope>
    <source>
        <strain evidence="2 3">KCTC 52873</strain>
    </source>
</reference>
<dbReference type="CDD" id="cd07721">
    <property type="entry name" value="yflN-like_MBL-fold"/>
    <property type="match status" value="1"/>
</dbReference>
<dbReference type="InterPro" id="IPR036866">
    <property type="entry name" value="RibonucZ/Hydroxyglut_hydro"/>
</dbReference>
<dbReference type="PANTHER" id="PTHR42951:SF15">
    <property type="entry name" value="METALLO-BETA-LACTAMASE SUPERFAMILY PROTEIN"/>
    <property type="match status" value="1"/>
</dbReference>